<sequence length="55" mass="5955">MDYSVDPILVEDLLFESGHAPIDRNLSARPIAAVTKVAGTAETLGHAHRVNILCR</sequence>
<dbReference type="RefSeq" id="WP_330151648.1">
    <property type="nucleotide sequence ID" value="NZ_JAUZMZ010000036.1"/>
</dbReference>
<protein>
    <submittedName>
        <fullName evidence="1">Uncharacterized protein</fullName>
    </submittedName>
</protein>
<evidence type="ECO:0000313" key="1">
    <source>
        <dbReference type="EMBL" id="MEE2032224.1"/>
    </source>
</evidence>
<evidence type="ECO:0000313" key="2">
    <source>
        <dbReference type="Proteomes" id="UP001331936"/>
    </source>
</evidence>
<comment type="caution">
    <text evidence="1">The sequence shown here is derived from an EMBL/GenBank/DDBJ whole genome shotgun (WGS) entry which is preliminary data.</text>
</comment>
<name>A0ABU7JQC2_9NOCA</name>
<proteinExistence type="predicted"/>
<dbReference type="EMBL" id="JAUZMZ010000036">
    <property type="protein sequence ID" value="MEE2032224.1"/>
    <property type="molecule type" value="Genomic_DNA"/>
</dbReference>
<organism evidence="1 2">
    <name type="scientific">Rhodococcus chondri</name>
    <dbReference type="NCBI Taxonomy" id="3065941"/>
    <lineage>
        <taxon>Bacteria</taxon>
        <taxon>Bacillati</taxon>
        <taxon>Actinomycetota</taxon>
        <taxon>Actinomycetes</taxon>
        <taxon>Mycobacteriales</taxon>
        <taxon>Nocardiaceae</taxon>
        <taxon>Rhodococcus</taxon>
    </lineage>
</organism>
<accession>A0ABU7JQC2</accession>
<dbReference type="Proteomes" id="UP001331936">
    <property type="component" value="Unassembled WGS sequence"/>
</dbReference>
<gene>
    <name evidence="1" type="ORF">Q8814_08905</name>
</gene>
<reference evidence="1 2" key="1">
    <citation type="submission" date="2023-08" db="EMBL/GenBank/DDBJ databases">
        <authorList>
            <person name="Girao M."/>
            <person name="Carvalho M.F."/>
        </authorList>
    </citation>
    <scope>NUCLEOTIDE SEQUENCE [LARGE SCALE GENOMIC DNA]</scope>
    <source>
        <strain evidence="1 2">CC-R104</strain>
    </source>
</reference>
<keyword evidence="2" id="KW-1185">Reference proteome</keyword>